<dbReference type="SUPFAM" id="SSF64397">
    <property type="entry name" value="Hsp33 domain"/>
    <property type="match status" value="1"/>
</dbReference>
<protein>
    <recommendedName>
        <fullName evidence="6">33 kDa chaperonin</fullName>
    </recommendedName>
    <alternativeName>
        <fullName evidence="6">Heat shock protein 33 homolog</fullName>
        <shortName evidence="6">HSP33</shortName>
    </alternativeName>
</protein>
<dbReference type="InterPro" id="IPR023212">
    <property type="entry name" value="Hsp33_helix_hairpin_bin_dom_sf"/>
</dbReference>
<dbReference type="InterPro" id="IPR000397">
    <property type="entry name" value="Heat_shock_Hsp33"/>
</dbReference>
<dbReference type="GO" id="GO:0044183">
    <property type="term" value="F:protein folding chaperone"/>
    <property type="evidence" value="ECO:0007669"/>
    <property type="project" value="TreeGrafter"/>
</dbReference>
<dbReference type="Gene3D" id="1.10.287.480">
    <property type="entry name" value="helix hairpin bin"/>
    <property type="match status" value="1"/>
</dbReference>
<name>A0A0E2ZL16_9GAMM</name>
<comment type="PTM">
    <text evidence="6">Under oxidizing conditions two disulfide bonds are formed involving the reactive cysteines. Under reducing conditions zinc is bound to the reactive cysteines and the protein is inactive.</text>
</comment>
<dbReference type="OrthoDB" id="9793753at2"/>
<comment type="function">
    <text evidence="6">Redox regulated molecular chaperone. Protects both thermally unfolding and oxidatively damaged proteins from irreversible aggregation. Plays an important role in the bacterial defense system toward oxidative stress.</text>
</comment>
<evidence type="ECO:0000256" key="6">
    <source>
        <dbReference type="HAMAP-Rule" id="MF_00117"/>
    </source>
</evidence>
<dbReference type="PANTHER" id="PTHR30111:SF1">
    <property type="entry name" value="33 KDA CHAPERONIN"/>
    <property type="match status" value="1"/>
</dbReference>
<evidence type="ECO:0000256" key="1">
    <source>
        <dbReference type="ARBA" id="ARBA00022490"/>
    </source>
</evidence>
<dbReference type="SUPFAM" id="SSF118352">
    <property type="entry name" value="HSP33 redox switch-like"/>
    <property type="match status" value="1"/>
</dbReference>
<sequence length="289" mass="32657">MNNRDNLHRFLFEEAKIRGELVQLDASWRAVLACHDYPAVVQSQLGQALAATILLSATIKFKGSLILQTQSEGPLQTLVAQATHHRTLRGLARWDGDVPHGSLSETYGSGRLALTIQTEGKNPYQGIVSLEGVNLAEALQTYFSRSEQLRTRLWLVADEQQAVGLFLQELPSQQGHKTDWERIALLASTVTTQEMLSLPSTELLYRLFNEEQVRLFEPEPVSFRCGCSRGRIEQTLAALGREEMESILKEQGIIEVDCEFCNRHYNFDRVDMEQLFTEQVKAPVTSTRH</sequence>
<dbReference type="AlphaFoldDB" id="A0A0E2ZL16"/>
<dbReference type="CDD" id="cd00498">
    <property type="entry name" value="Hsp33"/>
    <property type="match status" value="1"/>
</dbReference>
<feature type="disulfide bond" description="Redox-active" evidence="6">
    <location>
        <begin position="258"/>
        <end position="261"/>
    </location>
</feature>
<dbReference type="GO" id="GO:0005737">
    <property type="term" value="C:cytoplasm"/>
    <property type="evidence" value="ECO:0007669"/>
    <property type="project" value="UniProtKB-SubCell"/>
</dbReference>
<evidence type="ECO:0000313" key="8">
    <source>
        <dbReference type="Proteomes" id="UP000028839"/>
    </source>
</evidence>
<evidence type="ECO:0000256" key="4">
    <source>
        <dbReference type="ARBA" id="ARBA00023186"/>
    </source>
</evidence>
<dbReference type="GO" id="GO:0051082">
    <property type="term" value="F:unfolded protein binding"/>
    <property type="evidence" value="ECO:0007669"/>
    <property type="project" value="UniProtKB-UniRule"/>
</dbReference>
<reference evidence="7 8" key="1">
    <citation type="submission" date="2014-07" db="EMBL/GenBank/DDBJ databases">
        <title>Comparative analysis of Nitrosococcus oceani genome inventories of strains from Pacific and Atlantic gyres.</title>
        <authorList>
            <person name="Lim C.K."/>
            <person name="Wang L."/>
            <person name="Sayavedra-Soto L.A."/>
            <person name="Klotz M.G."/>
        </authorList>
    </citation>
    <scope>NUCLEOTIDE SEQUENCE [LARGE SCALE GENOMIC DNA]</scope>
    <source>
        <strain evidence="7 8">C-27</strain>
    </source>
</reference>
<gene>
    <name evidence="6" type="primary">hslO</name>
    <name evidence="7" type="ORF">IB75_11050</name>
</gene>
<accession>A0A0E2ZL16</accession>
<dbReference type="GO" id="GO:0042026">
    <property type="term" value="P:protein refolding"/>
    <property type="evidence" value="ECO:0007669"/>
    <property type="project" value="TreeGrafter"/>
</dbReference>
<dbReference type="SMR" id="A0A0E2ZL16"/>
<dbReference type="Pfam" id="PF01430">
    <property type="entry name" value="HSP33"/>
    <property type="match status" value="1"/>
</dbReference>
<comment type="caution">
    <text evidence="7">The sequence shown here is derived from an EMBL/GenBank/DDBJ whole genome shotgun (WGS) entry which is preliminary data.</text>
</comment>
<feature type="disulfide bond" description="Redox-active" evidence="6">
    <location>
        <begin position="225"/>
        <end position="227"/>
    </location>
</feature>
<keyword evidence="1 6" id="KW-0963">Cytoplasm</keyword>
<dbReference type="NCBIfam" id="NF001033">
    <property type="entry name" value="PRK00114.1"/>
    <property type="match status" value="1"/>
</dbReference>
<keyword evidence="2 6" id="KW-0862">Zinc</keyword>
<dbReference type="Gene3D" id="3.90.1280.10">
    <property type="entry name" value="HSP33 redox switch-like"/>
    <property type="match status" value="1"/>
</dbReference>
<dbReference type="EMBL" id="JPGN01000067">
    <property type="protein sequence ID" value="KFI19017.1"/>
    <property type="molecule type" value="Genomic_DNA"/>
</dbReference>
<evidence type="ECO:0000313" key="7">
    <source>
        <dbReference type="EMBL" id="KFI19017.1"/>
    </source>
</evidence>
<dbReference type="Gene3D" id="3.55.30.10">
    <property type="entry name" value="Hsp33 domain"/>
    <property type="match status" value="1"/>
</dbReference>
<dbReference type="InterPro" id="IPR016154">
    <property type="entry name" value="Heat_shock_Hsp33_C"/>
</dbReference>
<dbReference type="PANTHER" id="PTHR30111">
    <property type="entry name" value="33 KDA CHAPERONIN"/>
    <property type="match status" value="1"/>
</dbReference>
<evidence type="ECO:0000256" key="2">
    <source>
        <dbReference type="ARBA" id="ARBA00022833"/>
    </source>
</evidence>
<evidence type="ECO:0000256" key="3">
    <source>
        <dbReference type="ARBA" id="ARBA00023157"/>
    </source>
</evidence>
<proteinExistence type="inferred from homology"/>
<evidence type="ECO:0000256" key="5">
    <source>
        <dbReference type="ARBA" id="ARBA00023284"/>
    </source>
</evidence>
<keyword evidence="4 6" id="KW-0143">Chaperone</keyword>
<comment type="subcellular location">
    <subcellularLocation>
        <location evidence="6">Cytoplasm</location>
    </subcellularLocation>
</comment>
<dbReference type="HAMAP" id="MF_00117">
    <property type="entry name" value="HslO"/>
    <property type="match status" value="1"/>
</dbReference>
<comment type="similarity">
    <text evidence="6">Belongs to the HSP33 family.</text>
</comment>
<organism evidence="7 8">
    <name type="scientific">Nitrosococcus oceani C-27</name>
    <dbReference type="NCBI Taxonomy" id="314279"/>
    <lineage>
        <taxon>Bacteria</taxon>
        <taxon>Pseudomonadati</taxon>
        <taxon>Pseudomonadota</taxon>
        <taxon>Gammaproteobacteria</taxon>
        <taxon>Chromatiales</taxon>
        <taxon>Chromatiaceae</taxon>
        <taxon>Nitrosococcus</taxon>
    </lineage>
</organism>
<dbReference type="InterPro" id="IPR016153">
    <property type="entry name" value="Heat_shock_Hsp33_N"/>
</dbReference>
<keyword evidence="5 6" id="KW-0676">Redox-active center</keyword>
<keyword evidence="3 6" id="KW-1015">Disulfide bond</keyword>
<dbReference type="HOGENOM" id="CLU_054493_0_0_6"/>
<dbReference type="PIRSF" id="PIRSF005261">
    <property type="entry name" value="Heat_shock_Hsp33"/>
    <property type="match status" value="1"/>
</dbReference>
<dbReference type="Proteomes" id="UP000028839">
    <property type="component" value="Unassembled WGS sequence"/>
</dbReference>